<evidence type="ECO:0000313" key="1">
    <source>
        <dbReference type="EMBL" id="AMZ74290.1"/>
    </source>
</evidence>
<dbReference type="AlphaFoldDB" id="A0A160A2S4"/>
<sequence length="100" mass="11193">MSIRDQKVTLTQGHWAAQGDASSWLVSDTFGLEQARSLEAEKAIEAAEAFMRGEKQLPEGLKTRASIHKALQKLLPAHDEFWPRWLIESGLLKLNGEGHQ</sequence>
<accession>A0A160A2S4</accession>
<proteinExistence type="predicted"/>
<evidence type="ECO:0000313" key="2">
    <source>
        <dbReference type="Proteomes" id="UP000076083"/>
    </source>
</evidence>
<dbReference type="RefSeq" id="WP_063324294.1">
    <property type="nucleotide sequence ID" value="NZ_CP015225.1"/>
</dbReference>
<name>A0A160A2S4_PSEFL</name>
<reference evidence="2" key="1">
    <citation type="submission" date="2016-04" db="EMBL/GenBank/DDBJ databases">
        <authorList>
            <person name="Ray J."/>
            <person name="Price M."/>
            <person name="Deutschbauer A."/>
        </authorList>
    </citation>
    <scope>NUCLEOTIDE SEQUENCE [LARGE SCALE GENOMIC DNA]</scope>
    <source>
        <strain evidence="2">FW300-N2E2</strain>
    </source>
</reference>
<dbReference type="EMBL" id="CP015225">
    <property type="protein sequence ID" value="AMZ74290.1"/>
    <property type="molecule type" value="Genomic_DNA"/>
</dbReference>
<dbReference type="Proteomes" id="UP000076083">
    <property type="component" value="Chromosome"/>
</dbReference>
<protein>
    <submittedName>
        <fullName evidence="1">Uncharacterized protein</fullName>
    </submittedName>
</protein>
<gene>
    <name evidence="1" type="ORF">TK06_25380</name>
</gene>
<reference evidence="1 2" key="2">
    <citation type="journal article" date="2018" name="Nature">
        <title>Mutant phenotypes for thousands of bacterial genes of unknown function.</title>
        <authorList>
            <person name="Price M.N."/>
            <person name="Wetmore K.M."/>
            <person name="Waters R.J."/>
            <person name="Callaghan M."/>
            <person name="Ray J."/>
            <person name="Liu H."/>
            <person name="Kuehl J.V."/>
            <person name="Melnyk R.A."/>
            <person name="Lamson J.S."/>
            <person name="Suh Y."/>
            <person name="Carlson H.K."/>
            <person name="Esquivel Z."/>
            <person name="Sadeeshkumar H."/>
            <person name="Chakraborty R."/>
            <person name="Zane G.M."/>
            <person name="Rubin B.E."/>
            <person name="Wall J.D."/>
            <person name="Visel A."/>
            <person name="Bristow J."/>
            <person name="Blow M.J."/>
            <person name="Arkin A.P."/>
            <person name="Deutschbauer A.M."/>
        </authorList>
    </citation>
    <scope>NUCLEOTIDE SEQUENCE [LARGE SCALE GENOMIC DNA]</scope>
    <source>
        <strain evidence="1 2">FW300-N2E2</strain>
    </source>
</reference>
<organism evidence="1 2">
    <name type="scientific">Pseudomonas fluorescens</name>
    <dbReference type="NCBI Taxonomy" id="294"/>
    <lineage>
        <taxon>Bacteria</taxon>
        <taxon>Pseudomonadati</taxon>
        <taxon>Pseudomonadota</taxon>
        <taxon>Gammaproteobacteria</taxon>
        <taxon>Pseudomonadales</taxon>
        <taxon>Pseudomonadaceae</taxon>
        <taxon>Pseudomonas</taxon>
    </lineage>
</organism>